<dbReference type="OrthoDB" id="5844208at2759"/>
<evidence type="ECO:0000256" key="1">
    <source>
        <dbReference type="SAM" id="MobiDB-lite"/>
    </source>
</evidence>
<keyword evidence="3" id="KW-1185">Reference proteome</keyword>
<evidence type="ECO:0000313" key="3">
    <source>
        <dbReference type="Proteomes" id="UP000835052"/>
    </source>
</evidence>
<dbReference type="EMBL" id="CAJGYM010000011">
    <property type="protein sequence ID" value="CAD6189545.1"/>
    <property type="molecule type" value="Genomic_DNA"/>
</dbReference>
<sequence length="1756" mass="191503">MHTSTNERLAIRVERGTKPQIIVDQRENHVLVYIPVDTTVNYQPVTSHVGFGYNVKLQRMQQQYKITLQHQVQYSQPVTHEKKPECVVYASSVSHDQEIKTTVKEVNSRVPQMTIAGSNLEVNGVLRGQNLTFESTVGTMHVYAKITCTSSLRLHSQNVVLSTEALLSTNDFKVVCRKLQIDGRVFPNEPDLAESSTASDLEESRMRVDLSCSLVHIGIDGCIGASNERDKAKKGQKQVTASHLNVSIAGGLANYGKIVAKEHIDLMCSGSLLSLSDGSLDSAGRGYNALKQLRKVDATTPGAAPSSSFMHSAIQNQNAGAVANLIENGVDLNDTISSRARDKRMTLRQSAMQEYREARKKSSLNSARARITLINALFSAHDWRRGSIAAASIRATIARNCDDCAQFNAKQLQLKIGGSATVEKDSIWSSTWVEMDVAGSVTANGQVKLRTLILTAKGSVVTTSEAILSFEVFGRVSCTSFDCDGMWCAGESLVLETTNNSSFTSGSYVESDKLELECTGACSVDGTWQLASCWAHVQGMMTVQANGKLFVEDAADLSALGLHFHGFAHVVEQFTLIVQDSAHFFHSSRVECQTLKLTCKAFCTIGGLVAVHDLQAYVRHDIITTSTGKMMVTNNADVTSGAFKNDSLWQVEKAMKLIAGVIEQSEDGVLFVKCSLTAHVHDVCVESFGGRLVSSDVFLKCLKECEFDGLIRCNELQIALPYSAESRLRLQGQVDVVVGSLTVIGNLNSEGVQLREAVPPGLTIACNLTAAAIIAPFSSIHVDATALVRLSGVKSKIESDPNILINAGALSTAKESCIVSLAAPEDVKKEAVICATVFQHQGQVKFVASDVRLVAGTIIHHGRLTNMENKQNHVKHLNMVIGELLLNHGIIACDVLNIRGEGVLENTNRIYAVESMDIRLSNFDNEEGLIESKNTMKLLAVSKEWTKLGGSIKAKKSFDLCANRLNMAIRNVQNLSIDKRLSFSAKTDLLISSDVIDEAKELSVGCAAQQCVAIDANMQLDRLEVLLGGDSPSSDPVAFVVHADATIIANTVLISAKSEHLQISFDGAVQCSRLRFAGGIRKVTITGAGHLECTYLAAQHVSVGFEMYSTTRLDEVHSQKFAVVNDSIFRLEPCADSEDTTIVTEDVAIDGTMLLEKKLLIKSKGGCMRINGPVLGSSPASELTCEASKVVLKGQIANFKFVELFARETITIQNQKLLNIERLSIDCADLSMYSVDVEKCLHTVVSCDAFTATGKIVGCEVLNIFSTNIHSKMDISDVEKMVVNCKRSTAIRGKLQKVKVLEVDSKWINLSADVSNCEELKLTAWAVSSNDQLRAERIQITALTAFVNNSSLLATTCNIVAPFVLSLSALSTISSSLTSVHALCMCTRNDMVLTGTAFLWLAFDPVTGQVGVNSAEMNAWKTTSAMMRDRWSTASIDADEVLIGLKYISDLQPVKIRLNTDNKIYESLVELCSRFDSTPVSLINFGELVGVICSARVLFALLPEANNNQKKGRKKSDCALYEGLVPFKAGKYSKESNNADSSDTDIGYVSRSSSEDLNSSTKSTRPRSPLCDDPTTSFFTETHLKDVEVKVNEAAVEVIEEPKFDQVAYAMKEEEELAEFEELEEELAMAEAGTIRTDYIVCRDRNIYLAKLKEKIQTLRTPRPKSNLLAQRAPSSNDLVMKKLQVKNAISSLDLRSFGSQSSLTSLDFGAIPDFGSPLTFQQSSPFQRSKIPLGSFRSPKKVPSRAATPTTRWNY</sequence>
<feature type="compositionally biased region" description="Polar residues" evidence="1">
    <location>
        <begin position="1550"/>
        <end position="1563"/>
    </location>
</feature>
<feature type="region of interest" description="Disordered" evidence="1">
    <location>
        <begin position="1732"/>
        <end position="1756"/>
    </location>
</feature>
<protein>
    <submittedName>
        <fullName evidence="2">Uncharacterized protein</fullName>
    </submittedName>
</protein>
<gene>
    <name evidence="2" type="ORF">CAUJ_LOCUS5464</name>
</gene>
<comment type="caution">
    <text evidence="2">The sequence shown here is derived from an EMBL/GenBank/DDBJ whole genome shotgun (WGS) entry which is preliminary data.</text>
</comment>
<proteinExistence type="predicted"/>
<feature type="region of interest" description="Disordered" evidence="1">
    <location>
        <begin position="1534"/>
        <end position="1573"/>
    </location>
</feature>
<accession>A0A8S1H1X2</accession>
<evidence type="ECO:0000313" key="2">
    <source>
        <dbReference type="EMBL" id="CAD6189545.1"/>
    </source>
</evidence>
<dbReference type="Proteomes" id="UP000835052">
    <property type="component" value="Unassembled WGS sequence"/>
</dbReference>
<name>A0A8S1H1X2_9PELO</name>
<reference evidence="2" key="1">
    <citation type="submission" date="2020-10" db="EMBL/GenBank/DDBJ databases">
        <authorList>
            <person name="Kikuchi T."/>
        </authorList>
    </citation>
    <scope>NUCLEOTIDE SEQUENCE</scope>
    <source>
        <strain evidence="2">NKZ352</strain>
    </source>
</reference>
<organism evidence="2 3">
    <name type="scientific">Caenorhabditis auriculariae</name>
    <dbReference type="NCBI Taxonomy" id="2777116"/>
    <lineage>
        <taxon>Eukaryota</taxon>
        <taxon>Metazoa</taxon>
        <taxon>Ecdysozoa</taxon>
        <taxon>Nematoda</taxon>
        <taxon>Chromadorea</taxon>
        <taxon>Rhabditida</taxon>
        <taxon>Rhabditina</taxon>
        <taxon>Rhabditomorpha</taxon>
        <taxon>Rhabditoidea</taxon>
        <taxon>Rhabditidae</taxon>
        <taxon>Peloderinae</taxon>
        <taxon>Caenorhabditis</taxon>
    </lineage>
</organism>